<dbReference type="InterPro" id="IPR011749">
    <property type="entry name" value="CHP02243"/>
</dbReference>
<name>A0A2V2YWP1_9BACL</name>
<evidence type="ECO:0000313" key="2">
    <source>
        <dbReference type="Proteomes" id="UP000246635"/>
    </source>
</evidence>
<proteinExistence type="predicted"/>
<dbReference type="RefSeq" id="WP_110046298.1">
    <property type="nucleotide sequence ID" value="NZ_CP054613.1"/>
</dbReference>
<sequence>MLPIPNLDDKTFAQLIEDAKKQIARYAPEWTDYNAHDPGITMLELFAWLAEGQRYYLDQVRDDHIRKYVKLLGTAPAPPKPARAVVRLLPLESGASSDSPLVVPARTKLLLGEIPFETEEEVTITDVSIAQLITLDGSAQIDQLESAGHDGITFHPFGEAAKAGNSLYIGLDRMVPQGTLLSIAFRMYDGYPVPITDPEIGETPFDATPPNRLSWAYLDNSGANHWTSIQPVVDQTLDLSRSGFLTLRMPDDAAMRTHFPTVAEACCWIKCTVINDDYELAPRIDSVMLNTVSIVQQEAVEDRYVGRSMGLGNSQFELGDRGIVADGLSIEVREADGTWKVWDRVDDFDASAPGDEHYVLDSGSGQLRFGDGQHGKVPPASNVDSVRASYRKTLALQGSITSGASGRFVGSSNELNGALRIEMLTAASGGAAAESVDEAMARAAAELKHLTRAVTDADYEQLACRAPGLRVARAKALMLEENAVTVVAVPYSDQPNPQPSGSFMDTIARHLDRYRLLTTQVRVMAPQYVKVMASVLVRAFSGYDSSVVTGAVEEALNRYLHPLEGGPHGSGWPFGRTVYLSELYALVDGVTGVDNVRRLQLFLISGSGQLDEQGNLTIAANALVYADRHEIEIELPWSGRLTEEGAFYARFGS</sequence>
<dbReference type="NCBIfam" id="TIGR02243">
    <property type="entry name" value="putative baseplate assembly protein"/>
    <property type="match status" value="1"/>
</dbReference>
<accession>A0A2V2YWP1</accession>
<organism evidence="1 2">
    <name type="scientific">Paenibacillus cellulosilyticus</name>
    <dbReference type="NCBI Taxonomy" id="375489"/>
    <lineage>
        <taxon>Bacteria</taxon>
        <taxon>Bacillati</taxon>
        <taxon>Bacillota</taxon>
        <taxon>Bacilli</taxon>
        <taxon>Bacillales</taxon>
        <taxon>Paenibacillaceae</taxon>
        <taxon>Paenibacillus</taxon>
    </lineage>
</organism>
<evidence type="ECO:0000313" key="1">
    <source>
        <dbReference type="EMBL" id="PWV95679.1"/>
    </source>
</evidence>
<reference evidence="1 2" key="1">
    <citation type="submission" date="2018-05" db="EMBL/GenBank/DDBJ databases">
        <title>Genomic Encyclopedia of Type Strains, Phase III (KMG-III): the genomes of soil and plant-associated and newly described type strains.</title>
        <authorList>
            <person name="Whitman W."/>
        </authorList>
    </citation>
    <scope>NUCLEOTIDE SEQUENCE [LARGE SCALE GENOMIC DNA]</scope>
    <source>
        <strain evidence="1 2">CECT 5696</strain>
    </source>
</reference>
<dbReference type="AlphaFoldDB" id="A0A2V2YWP1"/>
<gene>
    <name evidence="1" type="ORF">DFQ01_12522</name>
</gene>
<protein>
    <submittedName>
        <fullName evidence="1">Putative phage baseplate assembly protein</fullName>
    </submittedName>
</protein>
<dbReference type="OrthoDB" id="9027184at2"/>
<dbReference type="Proteomes" id="UP000246635">
    <property type="component" value="Unassembled WGS sequence"/>
</dbReference>
<keyword evidence="2" id="KW-1185">Reference proteome</keyword>
<dbReference type="EMBL" id="QGTQ01000025">
    <property type="protein sequence ID" value="PWV95679.1"/>
    <property type="molecule type" value="Genomic_DNA"/>
</dbReference>
<comment type="caution">
    <text evidence="1">The sequence shown here is derived from an EMBL/GenBank/DDBJ whole genome shotgun (WGS) entry which is preliminary data.</text>
</comment>